<dbReference type="PANTHER" id="PTHR24273">
    <property type="entry name" value="FI04643P-RELATED"/>
    <property type="match status" value="1"/>
</dbReference>
<sequence>VDTTSPAVPTLVSPPDGSVRNPAGLILDWSDVSDPSGPVTYRYQSFWPVTGHYGPVSTGTASQINASGSADRAYTWQVQACDSLNNCSAWSGPWAITVDYILPSLSFIDNVVAGPVTSDTVELSTSDLNANPDSYEYGFSSDSTCNSSDTFGNAFTSGTPFTFNTEVHNGSYICAKAADLAGNTSYLSSANPLNIDVTGPTLPGQIGWTSENPPDGSDYATGSDFAGYRTCGQSLNYSPMTNLWGTSTDAAGIAGYERKVYSPNETTLAYTSPLLTTNYQNGGGAVDGATYWVQIRAIDTLGNASAWTEKCAITYDVTAPTSSLYIQADLAETLNIVGTAGWHGNGWYKSYDNLNLRIATGDTSVDFTRYQILSGDQSCPTYGSGYSVPQSHDTNVNGDINGSADGVYTLCYYAEDLAGNTEASIQKQLLKKDTTVPDFKIDSVTGNNVGGVYYNNTNTLGITIEAKDPSSGYTRTRFDLYNADVGHNCTSYIDWNQDNLTPAEGVVSRTLTKSGLADGNYCMRLWIYDDVQNIDWTPTGGDGWVKFVIDTSAPTISVDSLKYGAVTVPTFITNENTPTIVGTYAGDNLGSINVNLNGTDVAVSPAGGVWEAYFSATIPDGTYTITATITDLAVNTSTDTQEIVIDIVAPNATNTYYKSGVEITDPIAYVNAVSVLTFTGLYTDASPSSGLNTDSYVIFQAQDDHSFGFSANGKLAYCSWRSLPNLVTLPTDGNLTTPVDFTNCIATLPDGEYYLAHQVYDNATRKDIPSINQFRDVLGLHFIVETIKPVTTDSGTDGDWHSIDVTVTFSCTDVDGSGCYKTYYKVDGGSYIEGTSVTLGAEGVHTINYYSVDNAGNIEDEKTTAHTVKIDKTAPEVTVPANQTLEATSPEGYFYIFSPLATDSGSSVMSLACAPTEAGFQYPLGGPYTVNCTAADWAGNLSTSSFTVTVVDTTKPSVTDVADATVYEGDAMPVVSVTGTDAVGVKKICFTLDSSNDSMDSLTEQCDTITPTSPAVWDVNTMFSLPATVDLSVIPAGTYFFTYWVEDPSGNLSDSQTTTYTVVDVVPAVTVSASQNGNDSYTFTANPTGGNAPYTYLWSGNCSGTNSTYTTGTTPGTYNCTVTVTDADGDTASDSETRTIEEPAPQQQGQGEEVGGFDILGAQTEETPTPSPTPEDGQVEGARTCDATTKLTGEIFLDKNKNGIRDAGEQIFAGITGKVTYMLDGKEILVGTFTSDNNGKWEMDVCPGEYIITLNESSIPKGFKAESLTKTVNVAEGQGATLAAITLLAAAAAGFSWWWLLLIAVIAGVGAFIYRRRQAALETT</sequence>
<name>A0A2M7W1X4_9BACT</name>
<feature type="non-terminal residue" evidence="7">
    <location>
        <position position="1"/>
    </location>
</feature>
<dbReference type="PANTHER" id="PTHR24273:SF32">
    <property type="entry name" value="HYALIN"/>
    <property type="match status" value="1"/>
</dbReference>
<comment type="caution">
    <text evidence="7">The sequence shown here is derived from an EMBL/GenBank/DDBJ whole genome shotgun (WGS) entry which is preliminary data.</text>
</comment>
<dbReference type="Gene3D" id="3.30.1920.20">
    <property type="match status" value="1"/>
</dbReference>
<dbReference type="Pfam" id="PF17210">
    <property type="entry name" value="SdrD_B"/>
    <property type="match status" value="1"/>
</dbReference>
<dbReference type="InterPro" id="IPR035986">
    <property type="entry name" value="PKD_dom_sf"/>
</dbReference>
<dbReference type="NCBIfam" id="NF047446">
    <property type="entry name" value="barrel_OmpL47"/>
    <property type="match status" value="1"/>
</dbReference>
<organism evidence="7 8">
    <name type="scientific">Candidatus Dojkabacteria bacterium CG_4_10_14_0_2_um_filter_Dojkabacteria_WS6_41_15</name>
    <dbReference type="NCBI Taxonomy" id="2014249"/>
    <lineage>
        <taxon>Bacteria</taxon>
        <taxon>Candidatus Dojkabacteria</taxon>
    </lineage>
</organism>
<evidence type="ECO:0000256" key="2">
    <source>
        <dbReference type="ARBA" id="ARBA00022525"/>
    </source>
</evidence>
<evidence type="ECO:0000256" key="1">
    <source>
        <dbReference type="ARBA" id="ARBA00004613"/>
    </source>
</evidence>
<dbReference type="Gene3D" id="2.60.40.10">
    <property type="entry name" value="Immunoglobulins"/>
    <property type="match status" value="3"/>
</dbReference>
<feature type="region of interest" description="Disordered" evidence="4">
    <location>
        <begin position="1162"/>
        <end position="1181"/>
    </location>
</feature>
<keyword evidence="2" id="KW-0964">Secreted</keyword>
<keyword evidence="3" id="KW-0732">Signal</keyword>
<evidence type="ECO:0000256" key="4">
    <source>
        <dbReference type="SAM" id="MobiDB-lite"/>
    </source>
</evidence>
<dbReference type="Proteomes" id="UP000228952">
    <property type="component" value="Unassembled WGS sequence"/>
</dbReference>
<feature type="domain" description="Ig-like" evidence="6">
    <location>
        <begin position="1067"/>
        <end position="1141"/>
    </location>
</feature>
<proteinExistence type="predicted"/>
<gene>
    <name evidence="7" type="ORF">COX64_03190</name>
</gene>
<feature type="compositionally biased region" description="Low complexity" evidence="4">
    <location>
        <begin position="1142"/>
        <end position="1151"/>
    </location>
</feature>
<dbReference type="InterPro" id="IPR013783">
    <property type="entry name" value="Ig-like_fold"/>
</dbReference>
<dbReference type="Pfam" id="PF19077">
    <property type="entry name" value="Big_13"/>
    <property type="match status" value="1"/>
</dbReference>
<evidence type="ECO:0000259" key="6">
    <source>
        <dbReference type="PROSITE" id="PS50835"/>
    </source>
</evidence>
<keyword evidence="5" id="KW-0812">Transmembrane</keyword>
<comment type="subcellular location">
    <subcellularLocation>
        <location evidence="1">Secreted</location>
    </subcellularLocation>
</comment>
<dbReference type="SUPFAM" id="SSF117074">
    <property type="entry name" value="Hypothetical protein PA1324"/>
    <property type="match status" value="1"/>
</dbReference>
<dbReference type="InterPro" id="IPR033764">
    <property type="entry name" value="Sdr_B"/>
</dbReference>
<protein>
    <recommendedName>
        <fullName evidence="6">Ig-like domain-containing protein</fullName>
    </recommendedName>
</protein>
<dbReference type="InterPro" id="IPR007110">
    <property type="entry name" value="Ig-like_dom"/>
</dbReference>
<dbReference type="InterPro" id="IPR058094">
    <property type="entry name" value="Ig-like_OmpL47-like"/>
</dbReference>
<dbReference type="GO" id="GO:0005576">
    <property type="term" value="C:extracellular region"/>
    <property type="evidence" value="ECO:0007669"/>
    <property type="project" value="UniProtKB-SubCell"/>
</dbReference>
<feature type="region of interest" description="Disordered" evidence="4">
    <location>
        <begin position="1127"/>
        <end position="1152"/>
    </location>
</feature>
<evidence type="ECO:0000256" key="3">
    <source>
        <dbReference type="ARBA" id="ARBA00022729"/>
    </source>
</evidence>
<accession>A0A2M7W1X4</accession>
<evidence type="ECO:0000256" key="5">
    <source>
        <dbReference type="SAM" id="Phobius"/>
    </source>
</evidence>
<dbReference type="PROSITE" id="PS50835">
    <property type="entry name" value="IG_LIKE"/>
    <property type="match status" value="1"/>
</dbReference>
<keyword evidence="5" id="KW-1133">Transmembrane helix</keyword>
<evidence type="ECO:0000313" key="7">
    <source>
        <dbReference type="EMBL" id="PJA13684.1"/>
    </source>
</evidence>
<keyword evidence="5" id="KW-0472">Membrane</keyword>
<dbReference type="SUPFAM" id="SSF49299">
    <property type="entry name" value="PKD domain"/>
    <property type="match status" value="1"/>
</dbReference>
<evidence type="ECO:0000313" key="8">
    <source>
        <dbReference type="Proteomes" id="UP000228952"/>
    </source>
</evidence>
<feature type="transmembrane region" description="Helical" evidence="5">
    <location>
        <begin position="1295"/>
        <end position="1314"/>
    </location>
</feature>
<dbReference type="InterPro" id="IPR044016">
    <property type="entry name" value="Big_13"/>
</dbReference>
<dbReference type="EMBL" id="PFQB01000078">
    <property type="protein sequence ID" value="PJA13684.1"/>
    <property type="molecule type" value="Genomic_DNA"/>
</dbReference>
<reference evidence="8" key="1">
    <citation type="submission" date="2017-09" db="EMBL/GenBank/DDBJ databases">
        <title>Depth-based differentiation of microbial function through sediment-hosted aquifers and enrichment of novel symbionts in the deep terrestrial subsurface.</title>
        <authorList>
            <person name="Probst A.J."/>
            <person name="Ladd B."/>
            <person name="Jarett J.K."/>
            <person name="Geller-Mcgrath D.E."/>
            <person name="Sieber C.M.K."/>
            <person name="Emerson J.B."/>
            <person name="Anantharaman K."/>
            <person name="Thomas B.C."/>
            <person name="Malmstrom R."/>
            <person name="Stieglmeier M."/>
            <person name="Klingl A."/>
            <person name="Woyke T."/>
            <person name="Ryan C.M."/>
            <person name="Banfield J.F."/>
        </authorList>
    </citation>
    <scope>NUCLEOTIDE SEQUENCE [LARGE SCALE GENOMIC DNA]</scope>
</reference>